<dbReference type="PANTHER" id="PTHR35936">
    <property type="entry name" value="MEMBRANE-BOUND LYTIC MUREIN TRANSGLYCOSYLASE F"/>
    <property type="match status" value="1"/>
</dbReference>
<protein>
    <recommendedName>
        <fullName evidence="2">Solute-binding protein family 3/N-terminal domain-containing protein</fullName>
    </recommendedName>
</protein>
<gene>
    <name evidence="3" type="ORF">MTBPR1_20264</name>
</gene>
<dbReference type="EMBL" id="FLYE01000012">
    <property type="protein sequence ID" value="SCA56416.1"/>
    <property type="molecule type" value="Genomic_DNA"/>
</dbReference>
<reference evidence="3 4" key="1">
    <citation type="submission" date="2016-07" db="EMBL/GenBank/DDBJ databases">
        <authorList>
            <person name="Lefevre C.T."/>
        </authorList>
    </citation>
    <scope>NUCLEOTIDE SEQUENCE [LARGE SCALE GENOMIC DNA]</scope>
    <source>
        <strain evidence="3">PR1</strain>
    </source>
</reference>
<dbReference type="SUPFAM" id="SSF53850">
    <property type="entry name" value="Periplasmic binding protein-like II"/>
    <property type="match status" value="1"/>
</dbReference>
<dbReference type="Pfam" id="PF00497">
    <property type="entry name" value="SBP_bac_3"/>
    <property type="match status" value="1"/>
</dbReference>
<evidence type="ECO:0000313" key="4">
    <source>
        <dbReference type="Proteomes" id="UP000231658"/>
    </source>
</evidence>
<evidence type="ECO:0000259" key="2">
    <source>
        <dbReference type="SMART" id="SM00062"/>
    </source>
</evidence>
<name>A0A1C3RGJ7_9PROT</name>
<proteinExistence type="predicted"/>
<accession>A0A1C3RGJ7</accession>
<dbReference type="Proteomes" id="UP000231658">
    <property type="component" value="Unassembled WGS sequence"/>
</dbReference>
<evidence type="ECO:0000313" key="3">
    <source>
        <dbReference type="EMBL" id="SCA56416.1"/>
    </source>
</evidence>
<dbReference type="SMART" id="SM00062">
    <property type="entry name" value="PBPb"/>
    <property type="match status" value="1"/>
</dbReference>
<feature type="domain" description="Solute-binding protein family 3/N-terminal" evidence="2">
    <location>
        <begin position="30"/>
        <end position="259"/>
    </location>
</feature>
<keyword evidence="1" id="KW-0732">Signal</keyword>
<dbReference type="OrthoDB" id="9768183at2"/>
<dbReference type="PANTHER" id="PTHR35936:SF38">
    <property type="entry name" value="GLUTAMINE-BINDING PERIPLASMIC PROTEIN"/>
    <property type="match status" value="1"/>
</dbReference>
<dbReference type="AlphaFoldDB" id="A0A1C3RGJ7"/>
<sequence length="259" mass="29877">MGLGLLKLFKIVCLSFALLIGFYQKSQARDLRICTHIGFEPYVIKDGTSLKGIDIDIVLAILKKMKQSAEINAYPWKRLLASIKSGQCDVGFSLFDTEQRREYADYIFTVPLHYSTFSVFVRNDKAFNFNRITDFFGKKIAHNRGFALSVGFEQAIADKKLERITFDNASNAVLMLERGRIDAIIDNEARFRYYLKKHNKLKHIKSLTIPFMPHHPAFLVVSRNSDMDDIEAIKQRLETELKNLHLDGTIMRITTQYLN</sequence>
<dbReference type="Gene3D" id="3.40.190.10">
    <property type="entry name" value="Periplasmic binding protein-like II"/>
    <property type="match status" value="2"/>
</dbReference>
<keyword evidence="4" id="KW-1185">Reference proteome</keyword>
<dbReference type="STRING" id="1867952.MTBPR1_20264"/>
<organism evidence="3 4">
    <name type="scientific">Candidatus Terasakiella magnetica</name>
    <dbReference type="NCBI Taxonomy" id="1867952"/>
    <lineage>
        <taxon>Bacteria</taxon>
        <taxon>Pseudomonadati</taxon>
        <taxon>Pseudomonadota</taxon>
        <taxon>Alphaproteobacteria</taxon>
        <taxon>Rhodospirillales</taxon>
        <taxon>Terasakiellaceae</taxon>
        <taxon>Terasakiella</taxon>
    </lineage>
</organism>
<dbReference type="InterPro" id="IPR001638">
    <property type="entry name" value="Solute-binding_3/MltF_N"/>
</dbReference>
<evidence type="ECO:0000256" key="1">
    <source>
        <dbReference type="ARBA" id="ARBA00022729"/>
    </source>
</evidence>